<organism evidence="1 2">
    <name type="scientific">Staphylococcus pasteuri_A</name>
    <dbReference type="NCBI Taxonomy" id="3062664"/>
    <lineage>
        <taxon>Bacteria</taxon>
        <taxon>Bacillati</taxon>
        <taxon>Bacillota</taxon>
        <taxon>Bacilli</taxon>
        <taxon>Bacillales</taxon>
        <taxon>Staphylococcaceae</taxon>
        <taxon>Staphylococcus</taxon>
    </lineage>
</organism>
<reference evidence="1" key="1">
    <citation type="submission" date="2023-07" db="EMBL/GenBank/DDBJ databases">
        <title>Genome content predicts the carbon catabolic preferences of heterotrophic bacteria.</title>
        <authorList>
            <person name="Gralka M."/>
        </authorList>
    </citation>
    <scope>NUCLEOTIDE SEQUENCE</scope>
    <source>
        <strain evidence="1">E2R20</strain>
    </source>
</reference>
<comment type="caution">
    <text evidence="1">The sequence shown here is derived from an EMBL/GenBank/DDBJ whole genome shotgun (WGS) entry which is preliminary data.</text>
</comment>
<gene>
    <name evidence="1" type="ORF">Q4528_14290</name>
</gene>
<protein>
    <submittedName>
        <fullName evidence="1">Uncharacterized protein</fullName>
    </submittedName>
</protein>
<dbReference type="RefSeq" id="WP_303522291.1">
    <property type="nucleotide sequence ID" value="NZ_JAUOQO010000446.1"/>
</dbReference>
<dbReference type="Proteomes" id="UP001170310">
    <property type="component" value="Unassembled WGS sequence"/>
</dbReference>
<keyword evidence="2" id="KW-1185">Reference proteome</keyword>
<accession>A0AAW7YYY3</accession>
<feature type="non-terminal residue" evidence="1">
    <location>
        <position position="1"/>
    </location>
</feature>
<dbReference type="AlphaFoldDB" id="A0AAW7YYY3"/>
<dbReference type="EMBL" id="JAUOQO010000446">
    <property type="protein sequence ID" value="MDO6575282.1"/>
    <property type="molecule type" value="Genomic_DNA"/>
</dbReference>
<name>A0AAW7YYY3_9STAP</name>
<evidence type="ECO:0000313" key="2">
    <source>
        <dbReference type="Proteomes" id="UP001170310"/>
    </source>
</evidence>
<evidence type="ECO:0000313" key="1">
    <source>
        <dbReference type="EMBL" id="MDO6575282.1"/>
    </source>
</evidence>
<sequence length="70" mass="7820">IEPELLVGMNPEKATLNLIRAEIRSLDAQIRTLRKIAKATAEANDVAHAQLFAAEDQKKDLLRRAEKLQA</sequence>
<proteinExistence type="predicted"/>